<dbReference type="Proteomes" id="UP001196413">
    <property type="component" value="Unassembled WGS sequence"/>
</dbReference>
<evidence type="ECO:0000313" key="1">
    <source>
        <dbReference type="EMBL" id="KAJ1363904.1"/>
    </source>
</evidence>
<proteinExistence type="predicted"/>
<keyword evidence="2" id="KW-1185">Reference proteome</keyword>
<dbReference type="EMBL" id="JAHQIW010004829">
    <property type="protein sequence ID" value="KAJ1363904.1"/>
    <property type="molecule type" value="Genomic_DNA"/>
</dbReference>
<protein>
    <submittedName>
        <fullName evidence="1">Uncharacterized protein</fullName>
    </submittedName>
</protein>
<gene>
    <name evidence="1" type="ORF">KIN20_023867</name>
</gene>
<organism evidence="1 2">
    <name type="scientific">Parelaphostrongylus tenuis</name>
    <name type="common">Meningeal worm</name>
    <dbReference type="NCBI Taxonomy" id="148309"/>
    <lineage>
        <taxon>Eukaryota</taxon>
        <taxon>Metazoa</taxon>
        <taxon>Ecdysozoa</taxon>
        <taxon>Nematoda</taxon>
        <taxon>Chromadorea</taxon>
        <taxon>Rhabditida</taxon>
        <taxon>Rhabditina</taxon>
        <taxon>Rhabditomorpha</taxon>
        <taxon>Strongyloidea</taxon>
        <taxon>Metastrongylidae</taxon>
        <taxon>Parelaphostrongylus</taxon>
    </lineage>
</organism>
<dbReference type="AlphaFoldDB" id="A0AAD5NAG4"/>
<accession>A0AAD5NAG4</accession>
<comment type="caution">
    <text evidence="1">The sequence shown here is derived from an EMBL/GenBank/DDBJ whole genome shotgun (WGS) entry which is preliminary data.</text>
</comment>
<name>A0AAD5NAG4_PARTN</name>
<evidence type="ECO:0000313" key="2">
    <source>
        <dbReference type="Proteomes" id="UP001196413"/>
    </source>
</evidence>
<sequence length="52" mass="6499">MMENIRPNYCKQHAFPWNFHEMFGEQLTENMWNTQKSDIQWPKLQHQEMFVV</sequence>
<reference evidence="1" key="1">
    <citation type="submission" date="2021-06" db="EMBL/GenBank/DDBJ databases">
        <title>Parelaphostrongylus tenuis whole genome reference sequence.</title>
        <authorList>
            <person name="Garwood T.J."/>
            <person name="Larsen P.A."/>
            <person name="Fountain-Jones N.M."/>
            <person name="Garbe J.R."/>
            <person name="Macchietto M.G."/>
            <person name="Kania S.A."/>
            <person name="Gerhold R.W."/>
            <person name="Richards J.E."/>
            <person name="Wolf T.M."/>
        </authorList>
    </citation>
    <scope>NUCLEOTIDE SEQUENCE</scope>
    <source>
        <strain evidence="1">MNPRO001-30</strain>
        <tissue evidence="1">Meninges</tissue>
    </source>
</reference>